<dbReference type="InterPro" id="IPR013155">
    <property type="entry name" value="M/V/L/I-tRNA-synth_anticd-bd"/>
</dbReference>
<dbReference type="GO" id="GO:0005524">
    <property type="term" value="F:ATP binding"/>
    <property type="evidence" value="ECO:0007669"/>
    <property type="project" value="UniProtKB-KW"/>
</dbReference>
<evidence type="ECO:0000256" key="2">
    <source>
        <dbReference type="ARBA" id="ARBA00022741"/>
    </source>
</evidence>
<dbReference type="AlphaFoldDB" id="A0A6J6PFP8"/>
<feature type="domain" description="Methionyl/Valyl/Leucyl/Isoleucyl-tRNA synthetase anticodon-binding" evidence="6">
    <location>
        <begin position="3"/>
        <end position="81"/>
    </location>
</feature>
<evidence type="ECO:0000256" key="3">
    <source>
        <dbReference type="ARBA" id="ARBA00022840"/>
    </source>
</evidence>
<keyword evidence="3" id="KW-0067">ATP-binding</keyword>
<evidence type="ECO:0000256" key="1">
    <source>
        <dbReference type="ARBA" id="ARBA00022598"/>
    </source>
</evidence>
<gene>
    <name evidence="7" type="ORF">UFOPK2592_00561</name>
</gene>
<keyword evidence="5" id="KW-0030">Aminoacyl-tRNA synthetase</keyword>
<keyword evidence="2" id="KW-0547">Nucleotide-binding</keyword>
<dbReference type="PANTHER" id="PTHR43326:SF1">
    <property type="entry name" value="METHIONINE--TRNA LIGASE, MITOCHONDRIAL"/>
    <property type="match status" value="1"/>
</dbReference>
<dbReference type="GO" id="GO:0004825">
    <property type="term" value="F:methionine-tRNA ligase activity"/>
    <property type="evidence" value="ECO:0007669"/>
    <property type="project" value="InterPro"/>
</dbReference>
<sequence>MCELDFQGGINVIMDFCKRINGYVTETEPWKVAKEDSRKAELDAILYNTAESLRALAVLLHPVMPETTEKLWESLGANASIGKISAQKIADVAKWGQLPSGSKVTKTPVLFPRLEEIK</sequence>
<organism evidence="7">
    <name type="scientific">freshwater metagenome</name>
    <dbReference type="NCBI Taxonomy" id="449393"/>
    <lineage>
        <taxon>unclassified sequences</taxon>
        <taxon>metagenomes</taxon>
        <taxon>ecological metagenomes</taxon>
    </lineage>
</organism>
<evidence type="ECO:0000256" key="5">
    <source>
        <dbReference type="ARBA" id="ARBA00023146"/>
    </source>
</evidence>
<dbReference type="InterPro" id="IPR009080">
    <property type="entry name" value="tRNAsynth_Ia_anticodon-bd"/>
</dbReference>
<evidence type="ECO:0000313" key="7">
    <source>
        <dbReference type="EMBL" id="CAB4697387.1"/>
    </source>
</evidence>
<proteinExistence type="predicted"/>
<keyword evidence="1" id="KW-0436">Ligase</keyword>
<reference evidence="7" key="1">
    <citation type="submission" date="2020-05" db="EMBL/GenBank/DDBJ databases">
        <authorList>
            <person name="Chiriac C."/>
            <person name="Salcher M."/>
            <person name="Ghai R."/>
            <person name="Kavagutti S V."/>
        </authorList>
    </citation>
    <scope>NUCLEOTIDE SEQUENCE</scope>
</reference>
<dbReference type="InterPro" id="IPR023457">
    <property type="entry name" value="Met-tRNA_synth_2"/>
</dbReference>
<dbReference type="GO" id="GO:0006431">
    <property type="term" value="P:methionyl-tRNA aminoacylation"/>
    <property type="evidence" value="ECO:0007669"/>
    <property type="project" value="TreeGrafter"/>
</dbReference>
<evidence type="ECO:0000259" key="6">
    <source>
        <dbReference type="Pfam" id="PF08264"/>
    </source>
</evidence>
<protein>
    <submittedName>
        <fullName evidence="7">Unannotated protein</fullName>
    </submittedName>
</protein>
<evidence type="ECO:0000256" key="4">
    <source>
        <dbReference type="ARBA" id="ARBA00022917"/>
    </source>
</evidence>
<dbReference type="Pfam" id="PF08264">
    <property type="entry name" value="Anticodon_1"/>
    <property type="match status" value="1"/>
</dbReference>
<dbReference type="Gene3D" id="1.10.730.10">
    <property type="entry name" value="Isoleucyl-tRNA Synthetase, Domain 1"/>
    <property type="match status" value="1"/>
</dbReference>
<dbReference type="PANTHER" id="PTHR43326">
    <property type="entry name" value="METHIONYL-TRNA SYNTHETASE"/>
    <property type="match status" value="1"/>
</dbReference>
<dbReference type="EMBL" id="CAEZXU010000031">
    <property type="protein sequence ID" value="CAB4697387.1"/>
    <property type="molecule type" value="Genomic_DNA"/>
</dbReference>
<accession>A0A6J6PFP8</accession>
<keyword evidence="4" id="KW-0648">Protein biosynthesis</keyword>
<name>A0A6J6PFP8_9ZZZZ</name>
<dbReference type="SUPFAM" id="SSF47323">
    <property type="entry name" value="Anticodon-binding domain of a subclass of class I aminoacyl-tRNA synthetases"/>
    <property type="match status" value="1"/>
</dbReference>